<proteinExistence type="predicted"/>
<sequence length="84" mass="9748">MGAVVSLKTTAPQAALFVNTDEMGQEEQLRRSRQVDQTVKTILEWLQGRYTRRATEDAGMCTLSLKYCGRLMVVFELWWDWMTT</sequence>
<organism evidence="1">
    <name type="scientific">Timema monikensis</name>
    <dbReference type="NCBI Taxonomy" id="170555"/>
    <lineage>
        <taxon>Eukaryota</taxon>
        <taxon>Metazoa</taxon>
        <taxon>Ecdysozoa</taxon>
        <taxon>Arthropoda</taxon>
        <taxon>Hexapoda</taxon>
        <taxon>Insecta</taxon>
        <taxon>Pterygota</taxon>
        <taxon>Neoptera</taxon>
        <taxon>Polyneoptera</taxon>
        <taxon>Phasmatodea</taxon>
        <taxon>Timematodea</taxon>
        <taxon>Timematoidea</taxon>
        <taxon>Timematidae</taxon>
        <taxon>Timema</taxon>
    </lineage>
</organism>
<dbReference type="EMBL" id="OB803170">
    <property type="protein sequence ID" value="CAD7435809.1"/>
    <property type="molecule type" value="Genomic_DNA"/>
</dbReference>
<reference evidence="1" key="1">
    <citation type="submission" date="2020-11" db="EMBL/GenBank/DDBJ databases">
        <authorList>
            <person name="Tran Van P."/>
        </authorList>
    </citation>
    <scope>NUCLEOTIDE SEQUENCE</scope>
</reference>
<name>A0A7R9EM26_9NEOP</name>
<evidence type="ECO:0000313" key="1">
    <source>
        <dbReference type="EMBL" id="CAD7435809.1"/>
    </source>
</evidence>
<protein>
    <submittedName>
        <fullName evidence="1">Uncharacterized protein</fullName>
    </submittedName>
</protein>
<accession>A0A7R9EM26</accession>
<dbReference type="AlphaFoldDB" id="A0A7R9EM26"/>
<gene>
    <name evidence="1" type="ORF">TMSB3V08_LOCUS12455</name>
</gene>